<dbReference type="InterPro" id="IPR029499">
    <property type="entry name" value="PduO-typ"/>
</dbReference>
<proteinExistence type="inferred from homology"/>
<protein>
    <recommendedName>
        <fullName evidence="8">Corrinoid adenosyltransferase MMAB</fullName>
    </recommendedName>
    <alternativeName>
        <fullName evidence="9">ATP:co(I)rrinoid adenosyltransferase MMAB</fullName>
    </alternativeName>
</protein>
<evidence type="ECO:0000256" key="7">
    <source>
        <dbReference type="ARBA" id="ARBA00056747"/>
    </source>
</evidence>
<dbReference type="NCBIfam" id="TIGR00636">
    <property type="entry name" value="PduO_Nterm"/>
    <property type="match status" value="1"/>
</dbReference>
<dbReference type="GO" id="GO:0005524">
    <property type="term" value="F:ATP binding"/>
    <property type="evidence" value="ECO:0007669"/>
    <property type="project" value="UniProtKB-UniRule"/>
</dbReference>
<evidence type="ECO:0000313" key="12">
    <source>
        <dbReference type="EMBL" id="KAL3787494.1"/>
    </source>
</evidence>
<dbReference type="GO" id="GO:0009235">
    <property type="term" value="P:cobalamin metabolic process"/>
    <property type="evidence" value="ECO:0007669"/>
    <property type="project" value="UniProtKB-ARBA"/>
</dbReference>
<evidence type="ECO:0000256" key="10">
    <source>
        <dbReference type="RuleBase" id="RU366026"/>
    </source>
</evidence>
<dbReference type="Gene3D" id="1.20.1200.10">
    <property type="entry name" value="Cobalamin adenosyltransferase-like"/>
    <property type="match status" value="1"/>
</dbReference>
<dbReference type="PANTHER" id="PTHR12213:SF0">
    <property type="entry name" value="CORRINOID ADENOSYLTRANSFERASE MMAB"/>
    <property type="match status" value="1"/>
</dbReference>
<comment type="function">
    <text evidence="7">Converts cob(I)alamin to adenosylcobalamin (adenosylcob(III)alamin), a coenzyme for methylmalonyl-CoA mutase, therefore participates in the final step of the vitamin B12 conversion. Generates adenosylcobalamin (AdoCbl) and directly delivers the cofactor to MUT in a transfer that is stimulated by ATP-binding to MMAB and gated by MMAA.</text>
</comment>
<keyword evidence="13" id="KW-1185">Reference proteome</keyword>
<evidence type="ECO:0000256" key="1">
    <source>
        <dbReference type="ARBA" id="ARBA00007487"/>
    </source>
</evidence>
<dbReference type="InterPro" id="IPR040807">
    <property type="entry name" value="DUF5522"/>
</dbReference>
<comment type="subunit">
    <text evidence="2">Homotrimer.</text>
</comment>
<organism evidence="12 13">
    <name type="scientific">Cyclotella atomus</name>
    <dbReference type="NCBI Taxonomy" id="382360"/>
    <lineage>
        <taxon>Eukaryota</taxon>
        <taxon>Sar</taxon>
        <taxon>Stramenopiles</taxon>
        <taxon>Ochrophyta</taxon>
        <taxon>Bacillariophyta</taxon>
        <taxon>Coscinodiscophyceae</taxon>
        <taxon>Thalassiosirophycidae</taxon>
        <taxon>Stephanodiscales</taxon>
        <taxon>Stephanodiscaceae</taxon>
        <taxon>Cyclotella</taxon>
    </lineage>
</organism>
<dbReference type="PANTHER" id="PTHR12213">
    <property type="entry name" value="CORRINOID ADENOSYLTRANSFERASE"/>
    <property type="match status" value="1"/>
</dbReference>
<keyword evidence="3 10" id="KW-0808">Transferase</keyword>
<evidence type="ECO:0000256" key="4">
    <source>
        <dbReference type="ARBA" id="ARBA00022741"/>
    </source>
</evidence>
<accession>A0ABD3PHQ5</accession>
<evidence type="ECO:0000256" key="8">
    <source>
        <dbReference type="ARBA" id="ARBA00071654"/>
    </source>
</evidence>
<dbReference type="FunFam" id="1.20.1200.10:FF:000001">
    <property type="entry name" value="Cob(I)yrinic acid a,c-diamide adenosyltransferase"/>
    <property type="match status" value="1"/>
</dbReference>
<dbReference type="Pfam" id="PF01923">
    <property type="entry name" value="Cob_adeno_trans"/>
    <property type="match status" value="1"/>
</dbReference>
<evidence type="ECO:0000256" key="9">
    <source>
        <dbReference type="ARBA" id="ARBA00075216"/>
    </source>
</evidence>
<evidence type="ECO:0000313" key="13">
    <source>
        <dbReference type="Proteomes" id="UP001530400"/>
    </source>
</evidence>
<evidence type="ECO:0000256" key="6">
    <source>
        <dbReference type="ARBA" id="ARBA00051988"/>
    </source>
</evidence>
<comment type="catalytic activity">
    <reaction evidence="6">
        <text>cob(I)alamin-[corrinoid adenosyltransferase] + ATP = apo-[corrinoid adenosyltransferase] + adenosylcob(III)alamin + triphosphate</text>
        <dbReference type="Rhea" id="RHEA:56796"/>
        <dbReference type="Rhea" id="RHEA-COMP:14743"/>
        <dbReference type="Rhea" id="RHEA-COMP:14744"/>
        <dbReference type="ChEBI" id="CHEBI:18036"/>
        <dbReference type="ChEBI" id="CHEBI:18408"/>
        <dbReference type="ChEBI" id="CHEBI:30616"/>
        <dbReference type="ChEBI" id="CHEBI:60488"/>
        <dbReference type="ChEBI" id="CHEBI:83228"/>
    </reaction>
    <physiologicalReaction direction="left-to-right" evidence="6">
        <dbReference type="Rhea" id="RHEA:56797"/>
    </physiologicalReaction>
</comment>
<dbReference type="GO" id="GO:0008817">
    <property type="term" value="F:corrinoid adenosyltransferase activity"/>
    <property type="evidence" value="ECO:0007669"/>
    <property type="project" value="UniProtKB-ARBA"/>
</dbReference>
<comment type="caution">
    <text evidence="12">The sequence shown here is derived from an EMBL/GenBank/DDBJ whole genome shotgun (WGS) entry which is preliminary data.</text>
</comment>
<dbReference type="InterPro" id="IPR036451">
    <property type="entry name" value="CblAdoTrfase-like_sf"/>
</dbReference>
<name>A0ABD3PHQ5_9STRA</name>
<dbReference type="AlphaFoldDB" id="A0ABD3PHQ5"/>
<gene>
    <name evidence="12" type="ORF">ACHAWO_003444</name>
</gene>
<reference evidence="12 13" key="1">
    <citation type="submission" date="2024-10" db="EMBL/GenBank/DDBJ databases">
        <title>Updated reference genomes for cyclostephanoid diatoms.</title>
        <authorList>
            <person name="Roberts W.R."/>
            <person name="Alverson A.J."/>
        </authorList>
    </citation>
    <scope>NUCLEOTIDE SEQUENCE [LARGE SCALE GENOMIC DNA]</scope>
    <source>
        <strain evidence="12 13">AJA010-31</strain>
    </source>
</reference>
<dbReference type="InterPro" id="IPR016030">
    <property type="entry name" value="CblAdoTrfase-like"/>
</dbReference>
<evidence type="ECO:0000259" key="11">
    <source>
        <dbReference type="Pfam" id="PF01923"/>
    </source>
</evidence>
<dbReference type="Pfam" id="PF17653">
    <property type="entry name" value="DUF5522"/>
    <property type="match status" value="1"/>
</dbReference>
<evidence type="ECO:0000256" key="3">
    <source>
        <dbReference type="ARBA" id="ARBA00022679"/>
    </source>
</evidence>
<keyword evidence="5 10" id="KW-0067">ATP-binding</keyword>
<evidence type="ECO:0000256" key="2">
    <source>
        <dbReference type="ARBA" id="ARBA00011233"/>
    </source>
</evidence>
<sequence>MAMTQTPEITDIEELHRQSILNKQTTYIDPSTGFTVFTELAHLKRGRCCGNMCRHCPFGYSNVKGLDPSLSNQHAMAVSGDRVGTSLLVDKIMNGTYYEEQCFDHGCGGQLQIDDCGQKQPIDIIANGQNERIMTQTETIRGKGGYAGGTLTNKNVPYTRKGDTGTSQLFTGERRSKDDVIFEAMGTVDELCCIIGTVYADLVKNDTTTKSDADATCTDKEAKPSSHKLYGELPDQLLDVMSRLFDVGSHIARPSASKEKQSRFPSHHTNILEEWIDTMTEQLPELTSFILPTGSSASASLHVARTVCRRAERRMVPLIRDHECCDPNSLSYVNRLSDYLFTAARFVNYCDGMDEVQYRRERGMKSGEVGGRERVVVRLKD</sequence>
<dbReference type="EMBL" id="JALLPJ020000609">
    <property type="protein sequence ID" value="KAL3787494.1"/>
    <property type="molecule type" value="Genomic_DNA"/>
</dbReference>
<dbReference type="Proteomes" id="UP001530400">
    <property type="component" value="Unassembled WGS sequence"/>
</dbReference>
<evidence type="ECO:0000256" key="5">
    <source>
        <dbReference type="ARBA" id="ARBA00022840"/>
    </source>
</evidence>
<dbReference type="SUPFAM" id="SSF89028">
    <property type="entry name" value="Cobalamin adenosyltransferase-like"/>
    <property type="match status" value="1"/>
</dbReference>
<feature type="domain" description="Cobalamin adenosyltransferase-like" evidence="11">
    <location>
        <begin position="158"/>
        <end position="347"/>
    </location>
</feature>
<comment type="similarity">
    <text evidence="1 10">Belongs to the Cob(I)alamin adenosyltransferase family.</text>
</comment>
<keyword evidence="4 10" id="KW-0547">Nucleotide-binding</keyword>